<keyword evidence="3" id="KW-1185">Reference proteome</keyword>
<evidence type="ECO:0000256" key="1">
    <source>
        <dbReference type="SAM" id="MobiDB-lite"/>
    </source>
</evidence>
<accession>A0A8H7ABL4</accession>
<sequence length="381" mass="42754">MIPFENLPEHEHKVSERPWLHLATPKTTPNKAQDNEFNWNHWEANIKPASPQSLPSLDHPLSPTSEDLSQLPKCRKCGLTTNQHKFVEAYICGHLCRDIAQDHFCPDIDALHLSSKDCPIHSPQKTRHTRRRSSLSKPPMLARDESTYEDLDKEQLSLKVSEPPVDVNEVREDTTPIKNDQSKASGIPTYHVSYDAGGEADWRKHCRVEKAMQQMLFGDARVSAHIMLEHTQRLRGNETISTAQDHHGDDDAGLYPAITTPADKIDAKQDTNKNVEQSAPIEEKNTQLIDSFKAAQVQAQSTIHDLDCAICSDGEDEAEAEADFRDAISVARSATKVHGCESDDECSSCAGDMEPSNNIIDSRDFAVEQPRQMWMDRSRAC</sequence>
<dbReference type="OrthoDB" id="10325260at2759"/>
<reference evidence="2" key="1">
    <citation type="submission" date="2020-02" db="EMBL/GenBank/DDBJ databases">
        <authorList>
            <person name="Palmer J.M."/>
        </authorList>
    </citation>
    <scope>NUCLEOTIDE SEQUENCE</scope>
    <source>
        <strain evidence="2">EPUS1.4</strain>
        <tissue evidence="2">Thallus</tissue>
    </source>
</reference>
<gene>
    <name evidence="2" type="ORF">GJ744_002659</name>
</gene>
<evidence type="ECO:0000313" key="3">
    <source>
        <dbReference type="Proteomes" id="UP000606974"/>
    </source>
</evidence>
<protein>
    <submittedName>
        <fullName evidence="2">Uncharacterized protein</fullName>
    </submittedName>
</protein>
<dbReference type="EMBL" id="JAACFV010000148">
    <property type="protein sequence ID" value="KAF7504141.1"/>
    <property type="molecule type" value="Genomic_DNA"/>
</dbReference>
<dbReference type="AlphaFoldDB" id="A0A8H7ABL4"/>
<name>A0A8H7ABL4_9EURO</name>
<proteinExistence type="predicted"/>
<feature type="compositionally biased region" description="Basic residues" evidence="1">
    <location>
        <begin position="124"/>
        <end position="134"/>
    </location>
</feature>
<evidence type="ECO:0000313" key="2">
    <source>
        <dbReference type="EMBL" id="KAF7504141.1"/>
    </source>
</evidence>
<dbReference type="Proteomes" id="UP000606974">
    <property type="component" value="Unassembled WGS sequence"/>
</dbReference>
<comment type="caution">
    <text evidence="2">The sequence shown here is derived from an EMBL/GenBank/DDBJ whole genome shotgun (WGS) entry which is preliminary data.</text>
</comment>
<feature type="region of interest" description="Disordered" evidence="1">
    <location>
        <begin position="117"/>
        <end position="139"/>
    </location>
</feature>
<organism evidence="2 3">
    <name type="scientific">Endocarpon pusillum</name>
    <dbReference type="NCBI Taxonomy" id="364733"/>
    <lineage>
        <taxon>Eukaryota</taxon>
        <taxon>Fungi</taxon>
        <taxon>Dikarya</taxon>
        <taxon>Ascomycota</taxon>
        <taxon>Pezizomycotina</taxon>
        <taxon>Eurotiomycetes</taxon>
        <taxon>Chaetothyriomycetidae</taxon>
        <taxon>Verrucariales</taxon>
        <taxon>Verrucariaceae</taxon>
        <taxon>Endocarpon</taxon>
    </lineage>
</organism>